<reference evidence="2 3" key="1">
    <citation type="submission" date="2017-09" db="EMBL/GenBank/DDBJ databases">
        <title>Depth-based differentiation of microbial function through sediment-hosted aquifers and enrichment of novel symbionts in the deep terrestrial subsurface.</title>
        <authorList>
            <person name="Probst A.J."/>
            <person name="Ladd B."/>
            <person name="Jarett J.K."/>
            <person name="Geller-Mcgrath D.E."/>
            <person name="Sieber C.M."/>
            <person name="Emerson J.B."/>
            <person name="Anantharaman K."/>
            <person name="Thomas B.C."/>
            <person name="Malmstrom R."/>
            <person name="Stieglmeier M."/>
            <person name="Klingl A."/>
            <person name="Woyke T."/>
            <person name="Ryan C.M."/>
            <person name="Banfield J.F."/>
        </authorList>
    </citation>
    <scope>NUCLEOTIDE SEQUENCE [LARGE SCALE GENOMIC DNA]</scope>
    <source>
        <strain evidence="2">CG11_big_fil_rev_8_21_14_0_20_35_14</strain>
    </source>
</reference>
<accession>A0A2H0N7N4</accession>
<dbReference type="Gene3D" id="1.20.5.340">
    <property type="match status" value="1"/>
</dbReference>
<sequence>MDNLTKKDIQELLDAKIDPLAVSMQNEFAVINDRLGSVENRLENVEDRLGSVENRLENVEDRLGSVESDVSWMKNNSGELFTKLDKFIALYDDQKQELTFLSGQLKRLEMRVDKIESEK</sequence>
<dbReference type="EMBL" id="PCWO01000029">
    <property type="protein sequence ID" value="PIR04912.1"/>
    <property type="molecule type" value="Genomic_DNA"/>
</dbReference>
<evidence type="ECO:0000256" key="1">
    <source>
        <dbReference type="SAM" id="Coils"/>
    </source>
</evidence>
<protein>
    <submittedName>
        <fullName evidence="2">Uncharacterized protein</fullName>
    </submittedName>
</protein>
<name>A0A2H0N7N4_9BACT</name>
<evidence type="ECO:0000313" key="3">
    <source>
        <dbReference type="Proteomes" id="UP000229893"/>
    </source>
</evidence>
<dbReference type="SUPFAM" id="SSF57997">
    <property type="entry name" value="Tropomyosin"/>
    <property type="match status" value="1"/>
</dbReference>
<feature type="coiled-coil region" evidence="1">
    <location>
        <begin position="28"/>
        <end position="118"/>
    </location>
</feature>
<gene>
    <name evidence="2" type="ORF">COV57_01935</name>
</gene>
<organism evidence="2 3">
    <name type="scientific">Candidatus Liptonbacteria bacterium CG11_big_fil_rev_8_21_14_0_20_35_14</name>
    <dbReference type="NCBI Taxonomy" id="1974634"/>
    <lineage>
        <taxon>Bacteria</taxon>
        <taxon>Candidatus Liptoniibacteriota</taxon>
    </lineage>
</organism>
<dbReference type="Proteomes" id="UP000229893">
    <property type="component" value="Unassembled WGS sequence"/>
</dbReference>
<keyword evidence="1" id="KW-0175">Coiled coil</keyword>
<dbReference type="AlphaFoldDB" id="A0A2H0N7N4"/>
<proteinExistence type="predicted"/>
<comment type="caution">
    <text evidence="2">The sequence shown here is derived from an EMBL/GenBank/DDBJ whole genome shotgun (WGS) entry which is preliminary data.</text>
</comment>
<evidence type="ECO:0000313" key="2">
    <source>
        <dbReference type="EMBL" id="PIR04912.1"/>
    </source>
</evidence>